<sequence>MSSDASRIKRASELRNKARVRVRFTYNPKRDKKKGTLYLTSELGGSLRIENEWERVDVFSLSGSVSRPRSSASAPSME</sequence>
<organism evidence="1 2">
    <name type="scientific">Cotesia glomerata</name>
    <name type="common">Lepidopteran parasitic wasp</name>
    <name type="synonym">Apanteles glomeratus</name>
    <dbReference type="NCBI Taxonomy" id="32391"/>
    <lineage>
        <taxon>Eukaryota</taxon>
        <taxon>Metazoa</taxon>
        <taxon>Ecdysozoa</taxon>
        <taxon>Arthropoda</taxon>
        <taxon>Hexapoda</taxon>
        <taxon>Insecta</taxon>
        <taxon>Pterygota</taxon>
        <taxon>Neoptera</taxon>
        <taxon>Endopterygota</taxon>
        <taxon>Hymenoptera</taxon>
        <taxon>Apocrita</taxon>
        <taxon>Ichneumonoidea</taxon>
        <taxon>Braconidae</taxon>
        <taxon>Microgastrinae</taxon>
        <taxon>Cotesia</taxon>
    </lineage>
</organism>
<comment type="caution">
    <text evidence="1">The sequence shown here is derived from an EMBL/GenBank/DDBJ whole genome shotgun (WGS) entry which is preliminary data.</text>
</comment>
<keyword evidence="2" id="KW-1185">Reference proteome</keyword>
<protein>
    <submittedName>
        <fullName evidence="1">Uncharacterized protein</fullName>
    </submittedName>
</protein>
<name>A0AAV7IUH0_COTGL</name>
<gene>
    <name evidence="1" type="ORF">KQX54_015310</name>
</gene>
<accession>A0AAV7IUH0</accession>
<dbReference type="AlphaFoldDB" id="A0AAV7IUH0"/>
<evidence type="ECO:0000313" key="2">
    <source>
        <dbReference type="Proteomes" id="UP000826195"/>
    </source>
</evidence>
<proteinExistence type="predicted"/>
<evidence type="ECO:0000313" key="1">
    <source>
        <dbReference type="EMBL" id="KAH0558264.1"/>
    </source>
</evidence>
<dbReference type="Proteomes" id="UP000826195">
    <property type="component" value="Unassembled WGS sequence"/>
</dbReference>
<dbReference type="EMBL" id="JAHXZJ010000747">
    <property type="protein sequence ID" value="KAH0558264.1"/>
    <property type="molecule type" value="Genomic_DNA"/>
</dbReference>
<reference evidence="1 2" key="1">
    <citation type="journal article" date="2021" name="J. Hered.">
        <title>A chromosome-level genome assembly of the parasitoid wasp, Cotesia glomerata (Hymenoptera: Braconidae).</title>
        <authorList>
            <person name="Pinto B.J."/>
            <person name="Weis J.J."/>
            <person name="Gamble T."/>
            <person name="Ode P.J."/>
            <person name="Paul R."/>
            <person name="Zaspel J.M."/>
        </authorList>
    </citation>
    <scope>NUCLEOTIDE SEQUENCE [LARGE SCALE GENOMIC DNA]</scope>
    <source>
        <strain evidence="1">CgM1</strain>
    </source>
</reference>